<dbReference type="SUPFAM" id="SSF58104">
    <property type="entry name" value="Methyl-accepting chemotaxis protein (MCP) signaling domain"/>
    <property type="match status" value="1"/>
</dbReference>
<comment type="subcellular location">
    <subcellularLocation>
        <location evidence="1">Cell inner membrane</location>
        <topology evidence="1">Multi-pass membrane protein</topology>
    </subcellularLocation>
</comment>
<evidence type="ECO:0000259" key="7">
    <source>
        <dbReference type="PROSITE" id="PS50111"/>
    </source>
</evidence>
<dbReference type="SMART" id="SM00283">
    <property type="entry name" value="MA"/>
    <property type="match status" value="1"/>
</dbReference>
<proteinExistence type="inferred from homology"/>
<accession>A0A1H9CPZ4</accession>
<dbReference type="Pfam" id="PF00015">
    <property type="entry name" value="MCPsignal"/>
    <property type="match status" value="1"/>
</dbReference>
<dbReference type="CDD" id="cd11386">
    <property type="entry name" value="MCP_signal"/>
    <property type="match status" value="1"/>
</dbReference>
<evidence type="ECO:0000313" key="11">
    <source>
        <dbReference type="Proteomes" id="UP000199496"/>
    </source>
</evidence>
<dbReference type="InterPro" id="IPR003660">
    <property type="entry name" value="HAMP_dom"/>
</dbReference>
<keyword evidence="6" id="KW-1133">Transmembrane helix</keyword>
<dbReference type="STRING" id="867345.SAMN05421693_11474"/>
<dbReference type="PANTHER" id="PTHR32089">
    <property type="entry name" value="METHYL-ACCEPTING CHEMOTAXIS PROTEIN MCPB"/>
    <property type="match status" value="1"/>
</dbReference>
<dbReference type="PROSITE" id="PS50885">
    <property type="entry name" value="HAMP"/>
    <property type="match status" value="1"/>
</dbReference>
<evidence type="ECO:0000256" key="1">
    <source>
        <dbReference type="ARBA" id="ARBA00004429"/>
    </source>
</evidence>
<dbReference type="InterPro" id="IPR029151">
    <property type="entry name" value="Sensor-like_sf"/>
</dbReference>
<dbReference type="GO" id="GO:0004888">
    <property type="term" value="F:transmembrane signaling receptor activity"/>
    <property type="evidence" value="ECO:0007669"/>
    <property type="project" value="InterPro"/>
</dbReference>
<sequence length="649" mass="71247">MFKNLSLQQRLVLNISIIGLFLLAISLIYVTHLRGQMADQAVAERSEAFNLIFQERLQAKKDLALGLAMTLSSSPIYINALESDDRDLAHRRANHLRQRLFDELQAGTVNTHIHTADGRTWLRSWSRDFYDDDITFRPSVNRMLREQSPFTDATEVGRSGLTIRALAPIRVDGEYRGAFEIAMGFDGIRQGFEAEGRRYIFLLPADITDIAPGVARNTVIGDFLVANDSWFGSTALDFARQLDLDALMHHGFLLNEDWFASVYKVHDDQGRLIGVHIFGEDPETVLSSVEQMVHFSWLMIGLLVVLIIVMGLSVAWMVRQNIVRLIVANVERLGRHQNDLTLQLDTGKYQDELQQLFSAFNGYTATLRQVLQEVAQTTTDLSSATGQLVSQSQTSQKMAFEQTQEVNQVASASTQMAASATEVASQAASTQEAANQAQASTREGVGVVTSTVQAIDRLAREMSALKTTLGRLEEGSSNIGEVITTIENIAEQTNLLALNAAIEAARAGDHGRGFAVVADEVRQLASRTQRSTGEIQQMIQAVQQAANDVSTAIEAGAEQASRCAERAQEAGNSLEQIDSSVNQVSEWGVQIASAAHQQSQVAEEISANLARINNLVAEALDAMQNTQQVSKGLAERAESLNTLIGRFKI</sequence>
<organism evidence="10 11">
    <name type="scientific">Ectothiorhodospira magna</name>
    <dbReference type="NCBI Taxonomy" id="867345"/>
    <lineage>
        <taxon>Bacteria</taxon>
        <taxon>Pseudomonadati</taxon>
        <taxon>Pseudomonadota</taxon>
        <taxon>Gammaproteobacteria</taxon>
        <taxon>Chromatiales</taxon>
        <taxon>Ectothiorhodospiraceae</taxon>
        <taxon>Ectothiorhodospira</taxon>
    </lineage>
</organism>
<dbReference type="Proteomes" id="UP000199496">
    <property type="component" value="Unassembled WGS sequence"/>
</dbReference>
<comment type="similarity">
    <text evidence="4">Belongs to the methyl-accepting chemotaxis (MCP) protein family.</text>
</comment>
<evidence type="ECO:0000256" key="2">
    <source>
        <dbReference type="ARBA" id="ARBA00022519"/>
    </source>
</evidence>
<feature type="transmembrane region" description="Helical" evidence="6">
    <location>
        <begin position="12"/>
        <end position="30"/>
    </location>
</feature>
<dbReference type="PRINTS" id="PR00260">
    <property type="entry name" value="CHEMTRNSDUCR"/>
</dbReference>
<keyword evidence="2" id="KW-0997">Cell inner membrane</keyword>
<gene>
    <name evidence="10" type="ORF">SAMN05421693_11474</name>
</gene>
<reference evidence="10 11" key="1">
    <citation type="submission" date="2016-10" db="EMBL/GenBank/DDBJ databases">
        <authorList>
            <person name="de Groot N.N."/>
        </authorList>
    </citation>
    <scope>NUCLEOTIDE SEQUENCE [LARGE SCALE GENOMIC DNA]</scope>
    <source>
        <strain evidence="10 11">B7-7</strain>
    </source>
</reference>
<evidence type="ECO:0000256" key="4">
    <source>
        <dbReference type="ARBA" id="ARBA00029447"/>
    </source>
</evidence>
<dbReference type="InterPro" id="IPR000727">
    <property type="entry name" value="T_SNARE_dom"/>
</dbReference>
<feature type="domain" description="T-SNARE coiled-coil homology" evidence="8">
    <location>
        <begin position="564"/>
        <end position="626"/>
    </location>
</feature>
<evidence type="ECO:0000259" key="8">
    <source>
        <dbReference type="PROSITE" id="PS50192"/>
    </source>
</evidence>
<dbReference type="InterPro" id="IPR029150">
    <property type="entry name" value="dCache_3"/>
</dbReference>
<evidence type="ECO:0000256" key="3">
    <source>
        <dbReference type="ARBA" id="ARBA00023224"/>
    </source>
</evidence>
<feature type="domain" description="HAMP" evidence="9">
    <location>
        <begin position="323"/>
        <end position="372"/>
    </location>
</feature>
<dbReference type="Pfam" id="PF14827">
    <property type="entry name" value="dCache_3"/>
    <property type="match status" value="1"/>
</dbReference>
<keyword evidence="11" id="KW-1185">Reference proteome</keyword>
<evidence type="ECO:0000313" key="10">
    <source>
        <dbReference type="EMBL" id="SEQ03239.1"/>
    </source>
</evidence>
<evidence type="ECO:0000256" key="5">
    <source>
        <dbReference type="PROSITE-ProRule" id="PRU00284"/>
    </source>
</evidence>
<dbReference type="GO" id="GO:0005886">
    <property type="term" value="C:plasma membrane"/>
    <property type="evidence" value="ECO:0007669"/>
    <property type="project" value="UniProtKB-SubCell"/>
</dbReference>
<dbReference type="PROSITE" id="PS50192">
    <property type="entry name" value="T_SNARE"/>
    <property type="match status" value="1"/>
</dbReference>
<keyword evidence="6" id="KW-0472">Membrane</keyword>
<dbReference type="InterPro" id="IPR004090">
    <property type="entry name" value="Chemotax_Me-accpt_rcpt"/>
</dbReference>
<dbReference type="SUPFAM" id="SSF103190">
    <property type="entry name" value="Sensory domain-like"/>
    <property type="match status" value="1"/>
</dbReference>
<feature type="transmembrane region" description="Helical" evidence="6">
    <location>
        <begin position="295"/>
        <end position="318"/>
    </location>
</feature>
<dbReference type="FunFam" id="1.10.287.950:FF:000001">
    <property type="entry name" value="Methyl-accepting chemotaxis sensory transducer"/>
    <property type="match status" value="1"/>
</dbReference>
<dbReference type="GO" id="GO:0006935">
    <property type="term" value="P:chemotaxis"/>
    <property type="evidence" value="ECO:0007669"/>
    <property type="project" value="InterPro"/>
</dbReference>
<feature type="domain" description="Methyl-accepting transducer" evidence="7">
    <location>
        <begin position="377"/>
        <end position="613"/>
    </location>
</feature>
<dbReference type="GO" id="GO:0007165">
    <property type="term" value="P:signal transduction"/>
    <property type="evidence" value="ECO:0007669"/>
    <property type="project" value="UniProtKB-KW"/>
</dbReference>
<dbReference type="InterPro" id="IPR004089">
    <property type="entry name" value="MCPsignal_dom"/>
</dbReference>
<keyword evidence="2" id="KW-1003">Cell membrane</keyword>
<name>A0A1H9CPZ4_9GAMM</name>
<dbReference type="EMBL" id="FOFO01000014">
    <property type="protein sequence ID" value="SEQ03239.1"/>
    <property type="molecule type" value="Genomic_DNA"/>
</dbReference>
<evidence type="ECO:0000259" key="9">
    <source>
        <dbReference type="PROSITE" id="PS50885"/>
    </source>
</evidence>
<dbReference type="AlphaFoldDB" id="A0A1H9CPZ4"/>
<keyword evidence="6" id="KW-0812">Transmembrane</keyword>
<dbReference type="Gene3D" id="1.10.287.950">
    <property type="entry name" value="Methyl-accepting chemotaxis protein"/>
    <property type="match status" value="1"/>
</dbReference>
<dbReference type="Gene3D" id="3.30.450.20">
    <property type="entry name" value="PAS domain"/>
    <property type="match status" value="1"/>
</dbReference>
<dbReference type="PANTHER" id="PTHR32089:SF120">
    <property type="entry name" value="METHYL-ACCEPTING CHEMOTAXIS PROTEIN TLPQ"/>
    <property type="match status" value="1"/>
</dbReference>
<protein>
    <submittedName>
        <fullName evidence="10">Methyl-accepting chemotaxis protein</fullName>
    </submittedName>
</protein>
<dbReference type="PROSITE" id="PS50111">
    <property type="entry name" value="CHEMOTAXIS_TRANSDUC_2"/>
    <property type="match status" value="1"/>
</dbReference>
<keyword evidence="3 5" id="KW-0807">Transducer</keyword>
<evidence type="ECO:0000256" key="6">
    <source>
        <dbReference type="SAM" id="Phobius"/>
    </source>
</evidence>